<proteinExistence type="predicted"/>
<evidence type="ECO:0000313" key="1">
    <source>
        <dbReference type="EMBL" id="GAH19852.1"/>
    </source>
</evidence>
<dbReference type="EMBL" id="BARU01000357">
    <property type="protein sequence ID" value="GAH19852.1"/>
    <property type="molecule type" value="Genomic_DNA"/>
</dbReference>
<protein>
    <submittedName>
        <fullName evidence="1">Uncharacterized protein</fullName>
    </submittedName>
</protein>
<name>X1DI19_9ZZZZ</name>
<reference evidence="1" key="1">
    <citation type="journal article" date="2014" name="Front. Microbiol.">
        <title>High frequency of phylogenetically diverse reductive dehalogenase-homologous genes in deep subseafloor sedimentary metagenomes.</title>
        <authorList>
            <person name="Kawai M."/>
            <person name="Futagami T."/>
            <person name="Toyoda A."/>
            <person name="Takaki Y."/>
            <person name="Nishi S."/>
            <person name="Hori S."/>
            <person name="Arai W."/>
            <person name="Tsubouchi T."/>
            <person name="Morono Y."/>
            <person name="Uchiyama I."/>
            <person name="Ito T."/>
            <person name="Fujiyama A."/>
            <person name="Inagaki F."/>
            <person name="Takami H."/>
        </authorList>
    </citation>
    <scope>NUCLEOTIDE SEQUENCE</scope>
    <source>
        <strain evidence="1">Expedition CK06-06</strain>
    </source>
</reference>
<organism evidence="1">
    <name type="scientific">marine sediment metagenome</name>
    <dbReference type="NCBI Taxonomy" id="412755"/>
    <lineage>
        <taxon>unclassified sequences</taxon>
        <taxon>metagenomes</taxon>
        <taxon>ecological metagenomes</taxon>
    </lineage>
</organism>
<dbReference type="AlphaFoldDB" id="X1DI19"/>
<sequence>MILLLWEIFSRSILGIEEDKFRKSRDDYLNLEAGGIISFNLDYFGLLSCMTSPFIKKSYIEG</sequence>
<accession>X1DI19</accession>
<gene>
    <name evidence="1" type="ORF">S03H2_01264</name>
</gene>
<comment type="caution">
    <text evidence="1">The sequence shown here is derived from an EMBL/GenBank/DDBJ whole genome shotgun (WGS) entry which is preliminary data.</text>
</comment>